<dbReference type="EMBL" id="OA883476">
    <property type="protein sequence ID" value="CAD7279015.1"/>
    <property type="molecule type" value="Genomic_DNA"/>
</dbReference>
<dbReference type="Pfam" id="PF24179">
    <property type="entry name" value="NTE_Ploop"/>
    <property type="match status" value="1"/>
</dbReference>
<feature type="compositionally biased region" description="Polar residues" evidence="13">
    <location>
        <begin position="170"/>
        <end position="181"/>
    </location>
</feature>
<keyword evidence="4" id="KW-0597">Phosphoprotein</keyword>
<proteinExistence type="inferred from homology"/>
<dbReference type="EC" id="3.1.1.5" evidence="3"/>
<keyword evidence="11" id="KW-0472">Membrane</keyword>
<evidence type="ECO:0000256" key="7">
    <source>
        <dbReference type="ARBA" id="ARBA00022824"/>
    </source>
</evidence>
<dbReference type="SUPFAM" id="SSF51206">
    <property type="entry name" value="cAMP-binding domain-like"/>
    <property type="match status" value="3"/>
</dbReference>
<feature type="compositionally biased region" description="Polar residues" evidence="13">
    <location>
        <begin position="799"/>
        <end position="815"/>
    </location>
</feature>
<feature type="compositionally biased region" description="Basic and acidic residues" evidence="13">
    <location>
        <begin position="32"/>
        <end position="48"/>
    </location>
</feature>
<dbReference type="GO" id="GO:0005789">
    <property type="term" value="C:endoplasmic reticulum membrane"/>
    <property type="evidence" value="ECO:0007669"/>
    <property type="project" value="UniProtKB-SubCell"/>
</dbReference>
<feature type="region of interest" description="Disordered" evidence="13">
    <location>
        <begin position="389"/>
        <end position="452"/>
    </location>
</feature>
<dbReference type="SUPFAM" id="SSF52151">
    <property type="entry name" value="FabD/lysophospholipase-like"/>
    <property type="match status" value="2"/>
</dbReference>
<feature type="active site" description="Proton acceptor" evidence="12">
    <location>
        <position position="1509"/>
    </location>
</feature>
<dbReference type="Pfam" id="PF04774">
    <property type="entry name" value="HABP4_PAI-RBP1"/>
    <property type="match status" value="1"/>
</dbReference>
<evidence type="ECO:0000256" key="6">
    <source>
        <dbReference type="ARBA" id="ARBA00022801"/>
    </source>
</evidence>
<keyword evidence="6 12" id="KW-0378">Hydrolase</keyword>
<evidence type="ECO:0000256" key="13">
    <source>
        <dbReference type="SAM" id="MobiDB-lite"/>
    </source>
</evidence>
<keyword evidence="10 12" id="KW-0443">Lipid metabolism</keyword>
<feature type="region of interest" description="Disordered" evidence="13">
    <location>
        <begin position="1720"/>
        <end position="1809"/>
    </location>
</feature>
<dbReference type="InterPro" id="IPR002641">
    <property type="entry name" value="PNPLA_dom"/>
</dbReference>
<evidence type="ECO:0000256" key="8">
    <source>
        <dbReference type="ARBA" id="ARBA00022963"/>
    </source>
</evidence>
<keyword evidence="9" id="KW-1133">Transmembrane helix</keyword>
<dbReference type="Gene3D" id="6.10.140.1040">
    <property type="match status" value="1"/>
</dbReference>
<feature type="compositionally biased region" description="Basic and acidic residues" evidence="13">
    <location>
        <begin position="260"/>
        <end position="295"/>
    </location>
</feature>
<feature type="compositionally biased region" description="Basic and acidic residues" evidence="13">
    <location>
        <begin position="783"/>
        <end position="795"/>
    </location>
</feature>
<feature type="compositionally biased region" description="Basic and acidic residues" evidence="13">
    <location>
        <begin position="205"/>
        <end position="222"/>
    </location>
</feature>
<dbReference type="InterPro" id="IPR018490">
    <property type="entry name" value="cNMP-bd_dom_sf"/>
</dbReference>
<dbReference type="Gene3D" id="2.60.120.10">
    <property type="entry name" value="Jelly Rolls"/>
    <property type="match status" value="3"/>
</dbReference>
<dbReference type="SMART" id="SM01233">
    <property type="entry name" value="HABP4_PAI-RBP1"/>
    <property type="match status" value="1"/>
</dbReference>
<evidence type="ECO:0000256" key="4">
    <source>
        <dbReference type="ARBA" id="ARBA00022553"/>
    </source>
</evidence>
<dbReference type="InterPro" id="IPR050301">
    <property type="entry name" value="NTE"/>
</dbReference>
<evidence type="ECO:0000259" key="15">
    <source>
        <dbReference type="PROSITE" id="PS51635"/>
    </source>
</evidence>
<feature type="domain" description="PNPLA" evidence="15">
    <location>
        <begin position="1356"/>
        <end position="1522"/>
    </location>
</feature>
<dbReference type="PROSITE" id="PS50042">
    <property type="entry name" value="CNMP_BINDING_3"/>
    <property type="match status" value="3"/>
</dbReference>
<comment type="similarity">
    <text evidence="2">Belongs to the NTE family.</text>
</comment>
<dbReference type="PANTHER" id="PTHR14226:SF29">
    <property type="entry name" value="NEUROPATHY TARGET ESTERASE SWS"/>
    <property type="match status" value="1"/>
</dbReference>
<keyword evidence="8 12" id="KW-0442">Lipid degradation</keyword>
<dbReference type="Pfam" id="PF01734">
    <property type="entry name" value="Patatin"/>
    <property type="match status" value="1"/>
</dbReference>
<feature type="short sequence motif" description="GXSXG" evidence="12">
    <location>
        <begin position="1387"/>
        <end position="1391"/>
    </location>
</feature>
<dbReference type="EMBL" id="CAJPEX010001439">
    <property type="protein sequence ID" value="CAG0919167.1"/>
    <property type="molecule type" value="Genomic_DNA"/>
</dbReference>
<dbReference type="InterPro" id="IPR056556">
    <property type="entry name" value="NTE1_P-loop_dom"/>
</dbReference>
<feature type="active site" description="Nucleophile" evidence="12">
    <location>
        <position position="1389"/>
    </location>
</feature>
<evidence type="ECO:0000256" key="5">
    <source>
        <dbReference type="ARBA" id="ARBA00022692"/>
    </source>
</evidence>
<dbReference type="OrthoDB" id="421051at2759"/>
<dbReference type="Proteomes" id="UP000678499">
    <property type="component" value="Unassembled WGS sequence"/>
</dbReference>
<accession>A0A7R9BPB8</accession>
<reference evidence="16" key="1">
    <citation type="submission" date="2020-11" db="EMBL/GenBank/DDBJ databases">
        <authorList>
            <person name="Tran Van P."/>
        </authorList>
    </citation>
    <scope>NUCLEOTIDE SEQUENCE</scope>
</reference>
<organism evidence="16">
    <name type="scientific">Notodromas monacha</name>
    <dbReference type="NCBI Taxonomy" id="399045"/>
    <lineage>
        <taxon>Eukaryota</taxon>
        <taxon>Metazoa</taxon>
        <taxon>Ecdysozoa</taxon>
        <taxon>Arthropoda</taxon>
        <taxon>Crustacea</taxon>
        <taxon>Oligostraca</taxon>
        <taxon>Ostracoda</taxon>
        <taxon>Podocopa</taxon>
        <taxon>Podocopida</taxon>
        <taxon>Cypridocopina</taxon>
        <taxon>Cypridoidea</taxon>
        <taxon>Cyprididae</taxon>
        <taxon>Notodromas</taxon>
    </lineage>
</organism>
<feature type="compositionally biased region" description="Basic and acidic residues" evidence="13">
    <location>
        <begin position="158"/>
        <end position="167"/>
    </location>
</feature>
<feature type="domain" description="Cyclic nucleotide-binding" evidence="14">
    <location>
        <begin position="929"/>
        <end position="999"/>
    </location>
</feature>
<keyword evidence="7" id="KW-0256">Endoplasmic reticulum</keyword>
<feature type="region of interest" description="Disordered" evidence="13">
    <location>
        <begin position="846"/>
        <end position="882"/>
    </location>
</feature>
<feature type="compositionally biased region" description="Basic and acidic residues" evidence="13">
    <location>
        <begin position="56"/>
        <end position="97"/>
    </location>
</feature>
<feature type="region of interest" description="Disordered" evidence="13">
    <location>
        <begin position="769"/>
        <end position="822"/>
    </location>
</feature>
<evidence type="ECO:0000259" key="14">
    <source>
        <dbReference type="PROSITE" id="PS50042"/>
    </source>
</evidence>
<dbReference type="CDD" id="cd00038">
    <property type="entry name" value="CAP_ED"/>
    <property type="match status" value="3"/>
</dbReference>
<dbReference type="FunFam" id="2.60.120.10:FF:000012">
    <property type="entry name" value="neuropathy target esterase isoform X2"/>
    <property type="match status" value="1"/>
</dbReference>
<evidence type="ECO:0000256" key="9">
    <source>
        <dbReference type="ARBA" id="ARBA00022989"/>
    </source>
</evidence>
<evidence type="ECO:0000256" key="12">
    <source>
        <dbReference type="PROSITE-ProRule" id="PRU01161"/>
    </source>
</evidence>
<evidence type="ECO:0000256" key="11">
    <source>
        <dbReference type="ARBA" id="ARBA00023136"/>
    </source>
</evidence>
<feature type="compositionally biased region" description="Basic and acidic residues" evidence="13">
    <location>
        <begin position="127"/>
        <end position="142"/>
    </location>
</feature>
<feature type="compositionally biased region" description="Acidic residues" evidence="13">
    <location>
        <begin position="359"/>
        <end position="373"/>
    </location>
</feature>
<keyword evidence="17" id="KW-1185">Reference proteome</keyword>
<evidence type="ECO:0000313" key="17">
    <source>
        <dbReference type="Proteomes" id="UP000678499"/>
    </source>
</evidence>
<protein>
    <recommendedName>
        <fullName evidence="3">lysophospholipase</fullName>
        <ecNumber evidence="3">3.1.1.5</ecNumber>
    </recommendedName>
</protein>
<dbReference type="GO" id="GO:0016042">
    <property type="term" value="P:lipid catabolic process"/>
    <property type="evidence" value="ECO:0007669"/>
    <property type="project" value="UniProtKB-UniRule"/>
</dbReference>
<dbReference type="Pfam" id="PF00027">
    <property type="entry name" value="cNMP_binding"/>
    <property type="match status" value="3"/>
</dbReference>
<evidence type="ECO:0000256" key="2">
    <source>
        <dbReference type="ARBA" id="ARBA00006636"/>
    </source>
</evidence>
<name>A0A7R9BPB8_9CRUS</name>
<evidence type="ECO:0000256" key="3">
    <source>
        <dbReference type="ARBA" id="ARBA00013274"/>
    </source>
</evidence>
<feature type="region of interest" description="Disordered" evidence="13">
    <location>
        <begin position="32"/>
        <end position="376"/>
    </location>
</feature>
<feature type="short sequence motif" description="GXGXXG" evidence="12">
    <location>
        <begin position="1360"/>
        <end position="1365"/>
    </location>
</feature>
<dbReference type="PANTHER" id="PTHR14226">
    <property type="entry name" value="NEUROPATHY TARGET ESTERASE/SWISS CHEESE D.MELANOGASTER"/>
    <property type="match status" value="1"/>
</dbReference>
<dbReference type="SMART" id="SM00100">
    <property type="entry name" value="cNMP"/>
    <property type="match status" value="3"/>
</dbReference>
<feature type="compositionally biased region" description="Acidic residues" evidence="13">
    <location>
        <begin position="1783"/>
        <end position="1794"/>
    </location>
</feature>
<dbReference type="InterPro" id="IPR016035">
    <property type="entry name" value="Acyl_Trfase/lysoPLipase"/>
</dbReference>
<dbReference type="GO" id="GO:0004622">
    <property type="term" value="F:phosphatidylcholine lysophospholipase activity"/>
    <property type="evidence" value="ECO:0007669"/>
    <property type="project" value="UniProtKB-EC"/>
</dbReference>
<feature type="compositionally biased region" description="Basic residues" evidence="13">
    <location>
        <begin position="193"/>
        <end position="203"/>
    </location>
</feature>
<feature type="compositionally biased region" description="Low complexity" evidence="13">
    <location>
        <begin position="769"/>
        <end position="781"/>
    </location>
</feature>
<dbReference type="InterPro" id="IPR006861">
    <property type="entry name" value="HABP4_PAIRBP1-bd"/>
</dbReference>
<comment type="subcellular location">
    <subcellularLocation>
        <location evidence="1">Endoplasmic reticulum membrane</location>
        <topology evidence="1">Single-pass membrane protein</topology>
    </subcellularLocation>
</comment>
<feature type="compositionally biased region" description="Gly residues" evidence="13">
    <location>
        <begin position="395"/>
        <end position="409"/>
    </location>
</feature>
<dbReference type="FunFam" id="2.60.120.10:FF:000010">
    <property type="entry name" value="neuropathy target esterase isoform X1"/>
    <property type="match status" value="1"/>
</dbReference>
<keyword evidence="5" id="KW-0812">Transmembrane</keyword>
<gene>
    <name evidence="16" type="ORF">NMOB1V02_LOCUS6702</name>
</gene>
<feature type="compositionally biased region" description="Basic and acidic residues" evidence="13">
    <location>
        <begin position="334"/>
        <end position="343"/>
    </location>
</feature>
<feature type="compositionally biased region" description="Basic and acidic residues" evidence="13">
    <location>
        <begin position="302"/>
        <end position="326"/>
    </location>
</feature>
<evidence type="ECO:0000256" key="1">
    <source>
        <dbReference type="ARBA" id="ARBA00004389"/>
    </source>
</evidence>
<evidence type="ECO:0000256" key="10">
    <source>
        <dbReference type="ARBA" id="ARBA00023098"/>
    </source>
</evidence>
<dbReference type="InterPro" id="IPR000595">
    <property type="entry name" value="cNMP-bd_dom"/>
</dbReference>
<sequence length="1809" mass="201922">MENSYGIGVSNRYELFYCEDVDSADLIQQAEKKSKDKAEKKKDKDFTRPSKSVVGRGHDDLADKKKKDLGQDKRGKDKDADAHIVEERENRAAGDRGRRGRGFAGRGGPVPRENKEYSSGRPFQENQEDRGNRRGGRGEGGLRRGGGRYNNQGAPREGGFRKDEDYAPRYNNTARYENTDGNADYAEGSFGRGRGRGRGRGPFRGRGEGRGRGGRREFDRHSGTGYLGQEKKNGAGGHNWGDSTTEGQLMENAEFDEWNSEPKQHDSTEHDGELTQHDTSKEGEVGDEEAPKPDGDAIENGSAKDDDAAKVMTLDEWKAAQKETRVKPSFNLRKAGEGEDPKQWKNLFVLKKKEKFDSGDESEEEDEDDDDDLPANKKNAADLIQIVFSDPARRGGFGPRGGRGAGFEGRPGRRGGRGGPRGRPDRGSFRGVRGGFGDRNFDGGVHQRAPKVDDERDFPSLSLVIMLEIAPASMVACALTPPPDSTWVVDIYKNKEVLVAGVATLLCIAFVIYFFHYRRRRATPGVAGRWRFRKRDKMLFYGRKMLRKVKNFSGKMQKASRKRHNMLKLAREILLRRDPGTRTQLKVLEPPESYLEADMSNNLDDRLPPEVVYMLKSIRVFGHFERPLFLELCKHIETVNLSAGQYLFAVGDADESIYVVQEGLVNVFISSKEGEVISLKMVPPGDSIISLLSFADCLSGHCQPYKTVNARAVDNSTVLRLPVSAFQKVFEGSPESFVRVVQVIMVRLQRVVFTSLFSFLGLSQHILTSSGRRSGVPSSPSRSRRDPRNWRHLTEGNETEGSNSNARNNHVTSGSPVMGSFTFDGLRDRDLFETDEMRAQRSHYNSELAGSLEDSNVHSRRSTVGEIGHRRTRSRLTPQEEEEARARCADAFRGAMGLEDVSLVKDRISIREGYSGAHLLKQDSVRDVSLFYVISGTLTVSVGSPELEEREELLIHLHSGDMFGALAVLSGEPSFFNIRFKHFSRIGVLSKEDIYRVMMEHPRIVLSLAKLVLRRLNPVVRQIDFALDWLNIEAGKALYRQGDVSDCTYIILSGRLRSVIQQDNGKKELVAEYGRGDLVGVVELLTKTKRGTTVITVRDSEVAKLSDGLLNYLKYRFPMVVTKLIQLLGHRILGTWQKGGRVDRPRPIELRSSQANLNTVALLAVSDDVPLSAFAYELLHCLNAIGPSLRLTSEYVRSVHGPHIMEPANEFRLSSWCGQQEDLNRMVLYQCDPTLTMWTRRCIRQADCILIVALADKEPSEGKIERELDKMSIRTQKELVLLHRDPKNKPSNTAAWLNVRSWCSNHHHIRCPPRMFSRRSQTRIKELYKSVLLNEPDIYNDFGRLSRILTGTSVGIVLGGGGARGAAHVGMIRSILEAGLPIDMVGGVSIGAFMGALWCAETDLITYTQKAREFCRKMTQVWRQILDLTYPTTAMFSGRAFNGLISEALGQRSIEDLWIPYFTLTTDITTSNQRIHTHGSMWRYVRASMSLSGYMPPLCDPTDGHLLLDGGYVNNLPGCMWRYVRASMSIAGWLPPMTDPEDGHLLVDGAYINNVPADVMKNFGAGTIFAIDVGSQNDVEVVNYGDSLNGWWILWKRWNPFTASVKVLDLPDIQSRLAYVSCEVKSSDYCEYIRPPIDRYKTLQFGCFEEIKDVGYNHGKAYFHGLMKSGNVRDFLTRDRGATSTAIASSVGRVYVASKPSSFVDLARLVCQVKDPSIIMDENSDEDTASSASEEEGLREAGYMSEPASGPYVRADAGDNSPRHSGRRGGSLSETEIIRVAGGDDDYFEDDGDTSDTNAGEPNLISGAL</sequence>
<dbReference type="Gene3D" id="3.40.1090.10">
    <property type="entry name" value="Cytosolic phospholipase A2 catalytic domain"/>
    <property type="match status" value="2"/>
</dbReference>
<feature type="short sequence motif" description="DGA/G" evidence="12">
    <location>
        <begin position="1509"/>
        <end position="1511"/>
    </location>
</feature>
<dbReference type="PROSITE" id="PS51635">
    <property type="entry name" value="PNPLA"/>
    <property type="match status" value="1"/>
</dbReference>
<feature type="domain" description="Cyclic nucleotide-binding" evidence="14">
    <location>
        <begin position="1004"/>
        <end position="1106"/>
    </location>
</feature>
<feature type="compositionally biased region" description="Acidic residues" evidence="13">
    <location>
        <begin position="1722"/>
        <end position="1737"/>
    </location>
</feature>
<evidence type="ECO:0000313" key="16">
    <source>
        <dbReference type="EMBL" id="CAD7279015.1"/>
    </source>
</evidence>
<feature type="domain" description="Cyclic nucleotide-binding" evidence="14">
    <location>
        <begin position="620"/>
        <end position="747"/>
    </location>
</feature>
<dbReference type="InterPro" id="IPR014710">
    <property type="entry name" value="RmlC-like_jellyroll"/>
</dbReference>